<protein>
    <submittedName>
        <fullName evidence="2">Ribonuclease H</fullName>
    </submittedName>
</protein>
<dbReference type="Gene3D" id="3.30.420.10">
    <property type="entry name" value="Ribonuclease H-like superfamily/Ribonuclease H"/>
    <property type="match status" value="1"/>
</dbReference>
<organism evidence="2 3">
    <name type="scientific">Fictibacillus phosphorivorans</name>
    <dbReference type="NCBI Taxonomy" id="1221500"/>
    <lineage>
        <taxon>Bacteria</taxon>
        <taxon>Bacillati</taxon>
        <taxon>Bacillota</taxon>
        <taxon>Bacilli</taxon>
        <taxon>Bacillales</taxon>
        <taxon>Fictibacillaceae</taxon>
        <taxon>Fictibacillus</taxon>
    </lineage>
</organism>
<evidence type="ECO:0000313" key="3">
    <source>
        <dbReference type="Proteomes" id="UP000076623"/>
    </source>
</evidence>
<dbReference type="STRING" id="1221500.ABE65_009445"/>
<sequence>MIEIYIDGASAGDPGLSGAGVYVKVGNGTTHSFRFPIGTMSNHEAEFRALIHGLELCIENNWRIVSFRTDSQAVESAMDKKYAKDKRYTKMLEEAIDLSEKLDLFFIKWIPSKQNKIADELARQAIQLNKSPSDV</sequence>
<dbReference type="InterPro" id="IPR053151">
    <property type="entry name" value="RNase_H-like"/>
</dbReference>
<keyword evidence="3" id="KW-1185">Reference proteome</keyword>
<dbReference type="GO" id="GO:0003676">
    <property type="term" value="F:nucleic acid binding"/>
    <property type="evidence" value="ECO:0007669"/>
    <property type="project" value="InterPro"/>
</dbReference>
<dbReference type="GO" id="GO:0004523">
    <property type="term" value="F:RNA-DNA hybrid ribonuclease activity"/>
    <property type="evidence" value="ECO:0007669"/>
    <property type="project" value="InterPro"/>
</dbReference>
<name>A0A160ILQ8_9BACL</name>
<dbReference type="Pfam" id="PF13456">
    <property type="entry name" value="RVT_3"/>
    <property type="match status" value="1"/>
</dbReference>
<proteinExistence type="predicted"/>
<evidence type="ECO:0000313" key="2">
    <source>
        <dbReference type="EMBL" id="ANC77014.1"/>
    </source>
</evidence>
<dbReference type="InterPro" id="IPR012337">
    <property type="entry name" value="RNaseH-like_sf"/>
</dbReference>
<gene>
    <name evidence="2" type="primary">rnhA</name>
    <name evidence="2" type="ORF">ABE65_009445</name>
</gene>
<feature type="domain" description="RNase H type-1" evidence="1">
    <location>
        <begin position="1"/>
        <end position="127"/>
    </location>
</feature>
<dbReference type="CDD" id="cd09279">
    <property type="entry name" value="RNase_HI_like"/>
    <property type="match status" value="1"/>
</dbReference>
<dbReference type="RefSeq" id="WP_066394014.1">
    <property type="nucleotide sequence ID" value="NZ_CP015378.1"/>
</dbReference>
<dbReference type="PANTHER" id="PTHR47723:SF19">
    <property type="entry name" value="POLYNUCLEOTIDYL TRANSFERASE, RIBONUCLEASE H-LIKE SUPERFAMILY PROTEIN"/>
    <property type="match status" value="1"/>
</dbReference>
<reference evidence="2 3" key="1">
    <citation type="submission" date="2016-04" db="EMBL/GenBank/DDBJ databases">
        <title>Complete genome sequence of Fictibacillus phosphorivorans G25-29, a strain toxic to nematodes.</title>
        <authorList>
            <person name="Zheng Z."/>
        </authorList>
    </citation>
    <scope>NUCLEOTIDE SEQUENCE [LARGE SCALE GENOMIC DNA]</scope>
    <source>
        <strain evidence="2 3">G25-29</strain>
    </source>
</reference>
<dbReference type="AlphaFoldDB" id="A0A160ILQ8"/>
<dbReference type="PANTHER" id="PTHR47723">
    <property type="entry name" value="OS05G0353850 PROTEIN"/>
    <property type="match status" value="1"/>
</dbReference>
<dbReference type="SUPFAM" id="SSF53098">
    <property type="entry name" value="Ribonuclease H-like"/>
    <property type="match status" value="1"/>
</dbReference>
<dbReference type="InterPro" id="IPR036397">
    <property type="entry name" value="RNaseH_sf"/>
</dbReference>
<dbReference type="InterPro" id="IPR002156">
    <property type="entry name" value="RNaseH_domain"/>
</dbReference>
<evidence type="ECO:0000259" key="1">
    <source>
        <dbReference type="PROSITE" id="PS50879"/>
    </source>
</evidence>
<dbReference type="Proteomes" id="UP000076623">
    <property type="component" value="Chromosome"/>
</dbReference>
<dbReference type="EMBL" id="CP015378">
    <property type="protein sequence ID" value="ANC77014.1"/>
    <property type="molecule type" value="Genomic_DNA"/>
</dbReference>
<accession>A0A160ILQ8</accession>
<dbReference type="KEGG" id="fpn:ABE65_009445"/>
<dbReference type="PROSITE" id="PS50879">
    <property type="entry name" value="RNASE_H_1"/>
    <property type="match status" value="1"/>
</dbReference>